<gene>
    <name evidence="9" type="primary">LOC115223229</name>
</gene>
<dbReference type="GO" id="GO:0046854">
    <property type="term" value="P:phosphatidylinositol phosphate biosynthetic process"/>
    <property type="evidence" value="ECO:0007669"/>
    <property type="project" value="TreeGrafter"/>
</dbReference>
<dbReference type="PANTHER" id="PTHR10155">
    <property type="entry name" value="PHOSPHATIDYLINOSITOL 3-KINASE REGULATORY SUBUNIT"/>
    <property type="match status" value="1"/>
</dbReference>
<evidence type="ECO:0000256" key="2">
    <source>
        <dbReference type="ARBA" id="ARBA00022700"/>
    </source>
</evidence>
<keyword evidence="1" id="KW-0341">Growth regulation</keyword>
<dbReference type="InterPro" id="IPR001496">
    <property type="entry name" value="SOCS_box"/>
</dbReference>
<feature type="domain" description="SOCS box" evidence="7">
    <location>
        <begin position="218"/>
        <end position="276"/>
    </location>
</feature>
<dbReference type="KEGG" id="osn:115223229"/>
<dbReference type="GO" id="GO:0035556">
    <property type="term" value="P:intracellular signal transduction"/>
    <property type="evidence" value="ECO:0007669"/>
    <property type="project" value="InterPro"/>
</dbReference>
<dbReference type="SMART" id="SM00252">
    <property type="entry name" value="SH2"/>
    <property type="match status" value="1"/>
</dbReference>
<dbReference type="InterPro" id="IPR000980">
    <property type="entry name" value="SH2"/>
</dbReference>
<dbReference type="Gene3D" id="3.30.505.10">
    <property type="entry name" value="SH2 domain"/>
    <property type="match status" value="1"/>
</dbReference>
<dbReference type="GO" id="GO:0005942">
    <property type="term" value="C:phosphatidylinositol 3-kinase complex"/>
    <property type="evidence" value="ECO:0007669"/>
    <property type="project" value="TreeGrafter"/>
</dbReference>
<sequence>MSPSSCCLKLYNSCLKHGEKITKKAQGNTTKLDYNKQVAEDFGGTEAATGNQATEIDTTNNNNKRIRGYVQTSSRWESSAPLSLPQESFNDLHVLSYNEQCLHNGKWFYESISNADAKSLLQNSKHGTFLIRFSSSSKYLYSLSVSSKQGVTSVRIAYNKGEFHLDCDERLEKYMPHFKSIIDLVQFYSNRRNPCLLNNGHRCVWVDCNNKRYNSSELTTPKLHSVPSLAHLCRLSVNNYSLEQNRNLTVSSKEDWRDSLGLPKFLVDFMKSYPFVL</sequence>
<evidence type="ECO:0000313" key="9">
    <source>
        <dbReference type="RefSeq" id="XP_036368073.1"/>
    </source>
</evidence>
<evidence type="ECO:0000259" key="6">
    <source>
        <dbReference type="PROSITE" id="PS50001"/>
    </source>
</evidence>
<keyword evidence="4 5" id="KW-0727">SH2 domain</keyword>
<protein>
    <submittedName>
        <fullName evidence="9">Suppressor of cytokine signaling 2-like</fullName>
    </submittedName>
</protein>
<dbReference type="SUPFAM" id="SSF158235">
    <property type="entry name" value="SOCS box-like"/>
    <property type="match status" value="1"/>
</dbReference>
<evidence type="ECO:0000256" key="4">
    <source>
        <dbReference type="ARBA" id="ARBA00022999"/>
    </source>
</evidence>
<dbReference type="PROSITE" id="PS50225">
    <property type="entry name" value="SOCS"/>
    <property type="match status" value="1"/>
</dbReference>
<dbReference type="Pfam" id="PF00017">
    <property type="entry name" value="SH2"/>
    <property type="match status" value="1"/>
</dbReference>
<dbReference type="InterPro" id="IPR036860">
    <property type="entry name" value="SH2_dom_sf"/>
</dbReference>
<evidence type="ECO:0000256" key="1">
    <source>
        <dbReference type="ARBA" id="ARBA00022604"/>
    </source>
</evidence>
<proteinExistence type="predicted"/>
<dbReference type="SUPFAM" id="SSF55550">
    <property type="entry name" value="SH2 domain"/>
    <property type="match status" value="1"/>
</dbReference>
<organism evidence="8 9">
    <name type="scientific">Octopus sinensis</name>
    <name type="common">East Asian common octopus</name>
    <dbReference type="NCBI Taxonomy" id="2607531"/>
    <lineage>
        <taxon>Eukaryota</taxon>
        <taxon>Metazoa</taxon>
        <taxon>Spiralia</taxon>
        <taxon>Lophotrochozoa</taxon>
        <taxon>Mollusca</taxon>
        <taxon>Cephalopoda</taxon>
        <taxon>Coleoidea</taxon>
        <taxon>Octopodiformes</taxon>
        <taxon>Octopoda</taxon>
        <taxon>Incirrata</taxon>
        <taxon>Octopodidae</taxon>
        <taxon>Octopus</taxon>
    </lineage>
</organism>
<keyword evidence="8" id="KW-1185">Reference proteome</keyword>
<accession>A0A7E6FKE0</accession>
<reference evidence="9" key="1">
    <citation type="submission" date="2025-08" db="UniProtKB">
        <authorList>
            <consortium name="RefSeq"/>
        </authorList>
    </citation>
    <scope>IDENTIFICATION</scope>
</reference>
<name>A0A7E6FKE0_9MOLL</name>
<dbReference type="AlphaFoldDB" id="A0A7E6FKE0"/>
<dbReference type="GO" id="GO:0009968">
    <property type="term" value="P:negative regulation of signal transduction"/>
    <property type="evidence" value="ECO:0007669"/>
    <property type="project" value="UniProtKB-KW"/>
</dbReference>
<feature type="domain" description="SH2" evidence="6">
    <location>
        <begin position="107"/>
        <end position="222"/>
    </location>
</feature>
<keyword evidence="3" id="KW-0833">Ubl conjugation pathway</keyword>
<dbReference type="InterPro" id="IPR036036">
    <property type="entry name" value="SOCS_box-like_dom_sf"/>
</dbReference>
<dbReference type="Proteomes" id="UP000515154">
    <property type="component" value="Linkage group LG22"/>
</dbReference>
<dbReference type="GO" id="GO:0046935">
    <property type="term" value="F:1-phosphatidylinositol-3-kinase regulator activity"/>
    <property type="evidence" value="ECO:0007669"/>
    <property type="project" value="TreeGrafter"/>
</dbReference>
<dbReference type="RefSeq" id="XP_036368073.1">
    <property type="nucleotide sequence ID" value="XM_036512180.1"/>
</dbReference>
<evidence type="ECO:0000313" key="8">
    <source>
        <dbReference type="Proteomes" id="UP000515154"/>
    </source>
</evidence>
<evidence type="ECO:0000259" key="7">
    <source>
        <dbReference type="PROSITE" id="PS50225"/>
    </source>
</evidence>
<dbReference type="PRINTS" id="PR00401">
    <property type="entry name" value="SH2DOMAIN"/>
</dbReference>
<dbReference type="PANTHER" id="PTHR10155:SF16">
    <property type="entry name" value="SUPPRESSOR OF CYTOKINE SIGNALING 2"/>
    <property type="match status" value="1"/>
</dbReference>
<evidence type="ECO:0000256" key="5">
    <source>
        <dbReference type="PROSITE-ProRule" id="PRU00191"/>
    </source>
</evidence>
<keyword evidence="2" id="KW-0734">Signal transduction inhibitor</keyword>
<dbReference type="Gene3D" id="1.10.750.20">
    <property type="entry name" value="SOCS box"/>
    <property type="match status" value="1"/>
</dbReference>
<dbReference type="PROSITE" id="PS50001">
    <property type="entry name" value="SH2"/>
    <property type="match status" value="1"/>
</dbReference>
<evidence type="ECO:0000256" key="3">
    <source>
        <dbReference type="ARBA" id="ARBA00022786"/>
    </source>
</evidence>